<dbReference type="Pfam" id="PF00504">
    <property type="entry name" value="Chloroa_b-bind"/>
    <property type="match status" value="1"/>
</dbReference>
<proteinExistence type="inferred from homology"/>
<feature type="binding site" description="axial binding residue" evidence="6">
    <location>
        <position position="142"/>
    </location>
    <ligand>
        <name>chlorophyll b</name>
        <dbReference type="ChEBI" id="CHEBI:61721"/>
        <label>1</label>
    </ligand>
    <ligandPart>
        <name>Mg</name>
        <dbReference type="ChEBI" id="CHEBI:25107"/>
    </ligandPart>
</feature>
<dbReference type="Gene3D" id="1.10.3460.10">
    <property type="entry name" value="Chlorophyll a/b binding protein domain"/>
    <property type="match status" value="2"/>
</dbReference>
<feature type="region of interest" description="Disordered" evidence="8">
    <location>
        <begin position="1"/>
        <end position="20"/>
    </location>
</feature>
<dbReference type="GO" id="GO:0009523">
    <property type="term" value="C:photosystem II"/>
    <property type="evidence" value="ECO:0007669"/>
    <property type="project" value="UniProtKB-KW"/>
</dbReference>
<feature type="binding site" evidence="6">
    <location>
        <position position="256"/>
    </location>
    <ligand>
        <name>chlorophyll a</name>
        <dbReference type="ChEBI" id="CHEBI:58416"/>
        <label>1</label>
    </ligand>
</feature>
<keyword evidence="1 6" id="KW-0148">Chlorophyll</keyword>
<dbReference type="InterPro" id="IPR022796">
    <property type="entry name" value="Chloroa_b-bind"/>
</dbReference>
<keyword evidence="3 7" id="KW-0602">Photosynthesis</keyword>
<gene>
    <name evidence="9" type="ORF">WJX73_001302</name>
</gene>
<name>A0AAW1NZJ8_9CHLO</name>
<comment type="caution">
    <text evidence="9">The sequence shown here is derived from an EMBL/GenBank/DDBJ whole genome shotgun (WGS) entry which is preliminary data.</text>
</comment>
<dbReference type="Proteomes" id="UP001465755">
    <property type="component" value="Unassembled WGS sequence"/>
</dbReference>
<organism evidence="9 10">
    <name type="scientific">Symbiochloris irregularis</name>
    <dbReference type="NCBI Taxonomy" id="706552"/>
    <lineage>
        <taxon>Eukaryota</taxon>
        <taxon>Viridiplantae</taxon>
        <taxon>Chlorophyta</taxon>
        <taxon>core chlorophytes</taxon>
        <taxon>Trebouxiophyceae</taxon>
        <taxon>Trebouxiales</taxon>
        <taxon>Trebouxiaceae</taxon>
        <taxon>Symbiochloris</taxon>
    </lineage>
</organism>
<comment type="similarity">
    <text evidence="7">Belongs to the light-harvesting chlorophyll a/b-binding (LHC) protein family.</text>
</comment>
<evidence type="ECO:0000256" key="8">
    <source>
        <dbReference type="SAM" id="MobiDB-lite"/>
    </source>
</evidence>
<evidence type="ECO:0000256" key="5">
    <source>
        <dbReference type="ARBA" id="ARBA00022991"/>
    </source>
</evidence>
<evidence type="ECO:0000256" key="2">
    <source>
        <dbReference type="ARBA" id="ARBA00022528"/>
    </source>
</evidence>
<feature type="binding site" evidence="6">
    <location>
        <position position="241"/>
    </location>
    <ligand>
        <name>chlorophyll a</name>
        <dbReference type="ChEBI" id="CHEBI:58416"/>
        <label>1</label>
    </ligand>
</feature>
<protein>
    <recommendedName>
        <fullName evidence="7">Chlorophyll a-b binding protein, chloroplastic</fullName>
    </recommendedName>
</protein>
<keyword evidence="7" id="KW-0604">Photosystem II</keyword>
<dbReference type="EMBL" id="JALJOQ010000081">
    <property type="protein sequence ID" value="KAK9800729.1"/>
    <property type="molecule type" value="Genomic_DNA"/>
</dbReference>
<feature type="binding site" description="axial binding residue" evidence="6">
    <location>
        <position position="179"/>
    </location>
    <ligand>
        <name>chlorophyll b</name>
        <dbReference type="ChEBI" id="CHEBI:61721"/>
        <label>1</label>
    </ligand>
    <ligandPart>
        <name>Mg</name>
        <dbReference type="ChEBI" id="CHEBI:25107"/>
    </ligandPart>
</feature>
<feature type="compositionally biased region" description="Polar residues" evidence="8">
    <location>
        <begin position="1"/>
        <end position="13"/>
    </location>
</feature>
<dbReference type="InterPro" id="IPR001344">
    <property type="entry name" value="Chloro_AB-bd_pln"/>
</dbReference>
<dbReference type="GO" id="GO:0009535">
    <property type="term" value="C:chloroplast thylakoid membrane"/>
    <property type="evidence" value="ECO:0007669"/>
    <property type="project" value="UniProtKB-SubCell"/>
</dbReference>
<keyword evidence="7" id="KW-0603">Photosystem I</keyword>
<feature type="binding site" evidence="6">
    <location>
        <position position="229"/>
    </location>
    <ligand>
        <name>chlorophyll a</name>
        <dbReference type="ChEBI" id="CHEBI:58416"/>
        <label>1</label>
    </ligand>
</feature>
<sequence>MNQTMKTGLSGQTLLHARPSTPSLCSRGASLKVQAGPKQASWVLDQPKRLWEAGSELWYPGAKPPPHLDASLPGDRGFDPLRLGEKFTIGDGQNNSNGLPWLVEAGDRGFDPLRLAKNFKNINGTDTDGVAWLVEGELYNGRIAMLATVGILAAELTGNGPWYTAVQRTQWPLGYWQLVTAGHLIYGPFEYSRWQNFRHKGETGLIVAPFDPLGLTNDRFRQNEVRNARLGMLAQLGFWVQAAQTHKSPIENLKEHIADPFNNNILTYPGGQAVASWLFAAGLGLLFLEAGNTAERESQGSSA</sequence>
<keyword evidence="4 7" id="KW-0934">Plastid</keyword>
<evidence type="ECO:0000256" key="4">
    <source>
        <dbReference type="ARBA" id="ARBA00022640"/>
    </source>
</evidence>
<feature type="binding site" evidence="6">
    <location>
        <position position="227"/>
    </location>
    <ligand>
        <name>chlorophyll a</name>
        <dbReference type="ChEBI" id="CHEBI:58416"/>
        <label>1</label>
    </ligand>
</feature>
<evidence type="ECO:0000313" key="9">
    <source>
        <dbReference type="EMBL" id="KAK9800729.1"/>
    </source>
</evidence>
<feature type="binding site" description="axial binding residue" evidence="6">
    <location>
        <position position="205"/>
    </location>
    <ligand>
        <name>chlorophyll b</name>
        <dbReference type="ChEBI" id="CHEBI:61721"/>
        <label>1</label>
    </ligand>
    <ligandPart>
        <name>Mg</name>
        <dbReference type="ChEBI" id="CHEBI:25107"/>
    </ligandPart>
</feature>
<feature type="binding site" evidence="6">
    <location>
        <position position="173"/>
    </location>
    <ligand>
        <name>chlorophyll a</name>
        <dbReference type="ChEBI" id="CHEBI:58416"/>
        <label>1</label>
    </ligand>
</feature>
<evidence type="ECO:0000313" key="10">
    <source>
        <dbReference type="Proteomes" id="UP001465755"/>
    </source>
</evidence>
<keyword evidence="7" id="KW-0793">Thylakoid</keyword>
<evidence type="ECO:0000256" key="6">
    <source>
        <dbReference type="PIRSR" id="PIRSR601344-1"/>
    </source>
</evidence>
<keyword evidence="2 7" id="KW-0150">Chloroplast</keyword>
<comment type="subcellular location">
    <subcellularLocation>
        <location evidence="7">Plastid</location>
        <location evidence="7">Chloroplast thylakoid membrane</location>
    </subcellularLocation>
</comment>
<dbReference type="PANTHER" id="PTHR21649">
    <property type="entry name" value="CHLOROPHYLL A/B BINDING PROTEIN"/>
    <property type="match status" value="1"/>
</dbReference>
<accession>A0AAW1NZJ8</accession>
<keyword evidence="10" id="KW-1185">Reference proteome</keyword>
<feature type="binding site" evidence="6">
    <location>
        <position position="137"/>
    </location>
    <ligand>
        <name>chlorophyll a</name>
        <dbReference type="ChEBI" id="CHEBI:58416"/>
        <label>1</label>
    </ligand>
</feature>
<evidence type="ECO:0000256" key="1">
    <source>
        <dbReference type="ARBA" id="ARBA00022494"/>
    </source>
</evidence>
<comment type="function">
    <text evidence="7">The light-harvesting complex (LHC) functions as a light receptor, it captures and delivers excitation energy to photosystems with which it is closely associated.</text>
</comment>
<reference evidence="9 10" key="1">
    <citation type="journal article" date="2024" name="Nat. Commun.">
        <title>Phylogenomics reveals the evolutionary origins of lichenization in chlorophyte algae.</title>
        <authorList>
            <person name="Puginier C."/>
            <person name="Libourel C."/>
            <person name="Otte J."/>
            <person name="Skaloud P."/>
            <person name="Haon M."/>
            <person name="Grisel S."/>
            <person name="Petersen M."/>
            <person name="Berrin J.G."/>
            <person name="Delaux P.M."/>
            <person name="Dal Grande F."/>
            <person name="Keller J."/>
        </authorList>
    </citation>
    <scope>NUCLEOTIDE SEQUENCE [LARGE SCALE GENOMIC DNA]</scope>
    <source>
        <strain evidence="9 10">SAG 2036</strain>
    </source>
</reference>
<dbReference type="GO" id="GO:0009765">
    <property type="term" value="P:photosynthesis, light harvesting"/>
    <property type="evidence" value="ECO:0007669"/>
    <property type="project" value="InterPro"/>
</dbReference>
<evidence type="ECO:0000256" key="7">
    <source>
        <dbReference type="RuleBase" id="RU363080"/>
    </source>
</evidence>
<dbReference type="GO" id="GO:0016168">
    <property type="term" value="F:chlorophyll binding"/>
    <property type="evidence" value="ECO:0007669"/>
    <property type="project" value="UniProtKB-KW"/>
</dbReference>
<dbReference type="GO" id="GO:0009522">
    <property type="term" value="C:photosystem I"/>
    <property type="evidence" value="ECO:0007669"/>
    <property type="project" value="UniProtKB-KW"/>
</dbReference>
<dbReference type="AlphaFoldDB" id="A0AAW1NZJ8"/>
<keyword evidence="5 7" id="KW-0157">Chromophore</keyword>
<evidence type="ECO:0000256" key="3">
    <source>
        <dbReference type="ARBA" id="ARBA00022531"/>
    </source>
</evidence>
<dbReference type="SUPFAM" id="SSF103511">
    <property type="entry name" value="Chlorophyll a-b binding protein"/>
    <property type="match status" value="2"/>
</dbReference>
<feature type="binding site" evidence="6">
    <location>
        <position position="224"/>
    </location>
    <ligand>
        <name>chlorophyll a</name>
        <dbReference type="ChEBI" id="CHEBI:58416"/>
        <label>1</label>
    </ligand>
</feature>